<evidence type="ECO:0000313" key="2">
    <source>
        <dbReference type="EMBL" id="MPC07906.1"/>
    </source>
</evidence>
<reference evidence="2 3" key="1">
    <citation type="submission" date="2019-05" db="EMBL/GenBank/DDBJ databases">
        <title>Another draft genome of Portunus trituberculatus and its Hox gene families provides insights of decapod evolution.</title>
        <authorList>
            <person name="Jeong J.-H."/>
            <person name="Song I."/>
            <person name="Kim S."/>
            <person name="Choi T."/>
            <person name="Kim D."/>
            <person name="Ryu S."/>
            <person name="Kim W."/>
        </authorList>
    </citation>
    <scope>NUCLEOTIDE SEQUENCE [LARGE SCALE GENOMIC DNA]</scope>
    <source>
        <tissue evidence="2">Muscle</tissue>
    </source>
</reference>
<keyword evidence="3" id="KW-1185">Reference proteome</keyword>
<organism evidence="2 3">
    <name type="scientific">Portunus trituberculatus</name>
    <name type="common">Swimming crab</name>
    <name type="synonym">Neptunus trituberculatus</name>
    <dbReference type="NCBI Taxonomy" id="210409"/>
    <lineage>
        <taxon>Eukaryota</taxon>
        <taxon>Metazoa</taxon>
        <taxon>Ecdysozoa</taxon>
        <taxon>Arthropoda</taxon>
        <taxon>Crustacea</taxon>
        <taxon>Multicrustacea</taxon>
        <taxon>Malacostraca</taxon>
        <taxon>Eumalacostraca</taxon>
        <taxon>Eucarida</taxon>
        <taxon>Decapoda</taxon>
        <taxon>Pleocyemata</taxon>
        <taxon>Brachyura</taxon>
        <taxon>Eubrachyura</taxon>
        <taxon>Portunoidea</taxon>
        <taxon>Portunidae</taxon>
        <taxon>Portuninae</taxon>
        <taxon>Portunus</taxon>
    </lineage>
</organism>
<name>A0A5B7CHJ2_PORTR</name>
<evidence type="ECO:0000256" key="1">
    <source>
        <dbReference type="SAM" id="MobiDB-lite"/>
    </source>
</evidence>
<evidence type="ECO:0000313" key="3">
    <source>
        <dbReference type="Proteomes" id="UP000324222"/>
    </source>
</evidence>
<sequence length="71" mass="7933">MEASTARLLGFTPRQPPRPAVSSNKSRVWSGWAKWRQPSSTSSCYRPLPPLSHSGDRRNSISKTELSCKAF</sequence>
<accession>A0A5B7CHJ2</accession>
<comment type="caution">
    <text evidence="2">The sequence shown here is derived from an EMBL/GenBank/DDBJ whole genome shotgun (WGS) entry which is preliminary data.</text>
</comment>
<proteinExistence type="predicted"/>
<dbReference type="EMBL" id="VSRR010000011">
    <property type="protein sequence ID" value="MPC07906.1"/>
    <property type="molecule type" value="Genomic_DNA"/>
</dbReference>
<dbReference type="AlphaFoldDB" id="A0A5B7CHJ2"/>
<dbReference type="Proteomes" id="UP000324222">
    <property type="component" value="Unassembled WGS sequence"/>
</dbReference>
<protein>
    <submittedName>
        <fullName evidence="2">Uncharacterized protein</fullName>
    </submittedName>
</protein>
<feature type="region of interest" description="Disordered" evidence="1">
    <location>
        <begin position="1"/>
        <end position="25"/>
    </location>
</feature>
<gene>
    <name evidence="2" type="ORF">E2C01_000475</name>
</gene>
<feature type="region of interest" description="Disordered" evidence="1">
    <location>
        <begin position="37"/>
        <end position="71"/>
    </location>
</feature>